<evidence type="ECO:0000313" key="2">
    <source>
        <dbReference type="Proteomes" id="UP001479290"/>
    </source>
</evidence>
<name>A0AAW2AKV1_CULAL</name>
<feature type="non-terminal residue" evidence="1">
    <location>
        <position position="1"/>
    </location>
</feature>
<dbReference type="Proteomes" id="UP001479290">
    <property type="component" value="Unassembled WGS sequence"/>
</dbReference>
<gene>
    <name evidence="1" type="ORF">ABG768_023920</name>
</gene>
<reference evidence="1 2" key="1">
    <citation type="submission" date="2024-05" db="EMBL/GenBank/DDBJ databases">
        <title>A high-quality chromosomal-level genome assembly of Topmouth culter (Culter alburnus).</title>
        <authorList>
            <person name="Zhao H."/>
        </authorList>
    </citation>
    <scope>NUCLEOTIDE SEQUENCE [LARGE SCALE GENOMIC DNA]</scope>
    <source>
        <strain evidence="1">CATC2023</strain>
        <tissue evidence="1">Muscle</tissue>
    </source>
</reference>
<evidence type="ECO:0000313" key="1">
    <source>
        <dbReference type="EMBL" id="KAK9973177.1"/>
    </source>
</evidence>
<accession>A0AAW2AKV1</accession>
<dbReference type="EMBL" id="JAWDJR010000006">
    <property type="protein sequence ID" value="KAK9973177.1"/>
    <property type="molecule type" value="Genomic_DNA"/>
</dbReference>
<organism evidence="1 2">
    <name type="scientific">Culter alburnus</name>
    <name type="common">Topmouth culter</name>
    <dbReference type="NCBI Taxonomy" id="194366"/>
    <lineage>
        <taxon>Eukaryota</taxon>
        <taxon>Metazoa</taxon>
        <taxon>Chordata</taxon>
        <taxon>Craniata</taxon>
        <taxon>Vertebrata</taxon>
        <taxon>Euteleostomi</taxon>
        <taxon>Actinopterygii</taxon>
        <taxon>Neopterygii</taxon>
        <taxon>Teleostei</taxon>
        <taxon>Ostariophysi</taxon>
        <taxon>Cypriniformes</taxon>
        <taxon>Xenocyprididae</taxon>
        <taxon>Xenocypridinae</taxon>
        <taxon>Culter</taxon>
    </lineage>
</organism>
<protein>
    <submittedName>
        <fullName evidence="1">Uncharacterized protein</fullName>
    </submittedName>
</protein>
<keyword evidence="2" id="KW-1185">Reference proteome</keyword>
<proteinExistence type="predicted"/>
<comment type="caution">
    <text evidence="1">The sequence shown here is derived from an EMBL/GenBank/DDBJ whole genome shotgun (WGS) entry which is preliminary data.</text>
</comment>
<dbReference type="AlphaFoldDB" id="A0AAW2AKV1"/>
<sequence length="62" mass="6977">WSLLEELTQGLQPFQCATEFLSGQEYATLSCLPQLAKELQRSVQQSLSFETTPGKAFFSQSF</sequence>